<feature type="signal peptide" evidence="5">
    <location>
        <begin position="1"/>
        <end position="22"/>
    </location>
</feature>
<evidence type="ECO:0000256" key="4">
    <source>
        <dbReference type="RuleBase" id="RU003357"/>
    </source>
</evidence>
<dbReference type="EMBL" id="CP096040">
    <property type="protein sequence ID" value="USQ97561.1"/>
    <property type="molecule type" value="Genomic_DNA"/>
</dbReference>
<accession>A0ABY4ZXQ5</accession>
<keyword evidence="2 4" id="KW-0472">Membrane</keyword>
<dbReference type="Gene3D" id="2.40.170.20">
    <property type="entry name" value="TonB-dependent receptor, beta-barrel domain"/>
    <property type="match status" value="1"/>
</dbReference>
<keyword evidence="9" id="KW-1185">Reference proteome</keyword>
<name>A0ABY4ZXQ5_9CAUL</name>
<dbReference type="InterPro" id="IPR036942">
    <property type="entry name" value="Beta-barrel_TonB_sf"/>
</dbReference>
<dbReference type="Proteomes" id="UP001057520">
    <property type="component" value="Chromosome"/>
</dbReference>
<sequence>MIHTRTTFALRAALMASCAALAVGSAAHARQAAPASTEQKPEAETVEAVVVTGFRQAYANAIATKRETLEISDGISSDGLGRFPDLNVGEAIQRIPGVQINREAGSRNATISLRGLPGSFARTTLNGGAFADPILNGSTPLGAFNSDIFTAINVIKSPSASNLAGGLSGNVDLRINPALARKDGGFAKLSYEYNDLGNLGSPLASLGYNKHLTDDLAVFGVVAWKDEKFRRDSITVNSWGNRLGGIQLGNQAAVVDAQGKYIPGANPGYDAMQAALPDSYKAQFAPGLAPLYYPSQTRQLVKFNRGSTLSAATGFEWRITDEWKFGANGFITKRKLDEATNNLLYIDAGPGNNSFTGLTATSAVAKITNLGAPYIVQTPNGPRAYVNSFKAENINTFDSVRSEPAGNQTWAINPSLEFKNDDWKATANLTVSRAKAYANQIEFDVVQNPYRNLGPAGLNGIVATVNTGGANLGDYTATLITPHATHLPSGGFLIPATPTAPTQAGAQMPGQSATTAADRFGITGTSGQADNVLDAFQLDFERDLGGFVNALQFGGRAEHNKFTSSGSRNTALGAQTQNITPDMASPLSYARDFFGGQAPGATSNWMNVDVARILKAITPVNTTLRNTATNPNGLPDQFLLGAPGVFLTPYGVVNNYTDGNYWNNNFSNQNDVFSAYLAAKFKGELFSVPVRGTVGARYEYTEQKIVALNCKNCTTALSNQTGAINHSLSTTTTKNSFDYWLPSAIIMADLRDDLVFRAAAYRTYVRPQPRDNVPTTFVQVPVDVNPPVDPVYTVTLGATDIKPYTADSYDMSLEWYNRPGGLISIAAYRKEIKGYIGPITDQSILCPANGKIPGVDVDLGALRIDTSAGTPRCVSSNKFVGAAGVNAPLVEARVNVSGKTNQSPMTVTGLEFNIQQNLDFLPGFWKNFGGAFNYSYTKIDGKDTAGNKITLPSVSKNNLNVIGYYEAKWGGVRLVYNWRDKYDLAAGNSFVGDARTVKARSQLDASASFNLTESLTVSVDAFNLTDAQRAEYENDPMLPRFIDYDGRTYQVTMRAKF</sequence>
<evidence type="ECO:0000259" key="7">
    <source>
        <dbReference type="Pfam" id="PF07715"/>
    </source>
</evidence>
<feature type="chain" id="PRO_5046525603" evidence="5">
    <location>
        <begin position="23"/>
        <end position="1057"/>
    </location>
</feature>
<comment type="subcellular location">
    <subcellularLocation>
        <location evidence="1 4">Cell outer membrane</location>
    </subcellularLocation>
</comment>
<dbReference type="NCBIfam" id="TIGR01782">
    <property type="entry name" value="TonB-Xanth-Caul"/>
    <property type="match status" value="1"/>
</dbReference>
<evidence type="ECO:0000256" key="5">
    <source>
        <dbReference type="SAM" id="SignalP"/>
    </source>
</evidence>
<comment type="similarity">
    <text evidence="4">Belongs to the TonB-dependent receptor family.</text>
</comment>
<evidence type="ECO:0000313" key="9">
    <source>
        <dbReference type="Proteomes" id="UP001057520"/>
    </source>
</evidence>
<dbReference type="InterPro" id="IPR010104">
    <property type="entry name" value="TonB_rcpt_bac"/>
</dbReference>
<protein>
    <submittedName>
        <fullName evidence="8">TonB-dependent receptor</fullName>
    </submittedName>
</protein>
<keyword evidence="8" id="KW-0675">Receptor</keyword>
<dbReference type="InterPro" id="IPR012910">
    <property type="entry name" value="Plug_dom"/>
</dbReference>
<reference evidence="8 9" key="1">
    <citation type="submission" date="2022-04" db="EMBL/GenBank/DDBJ databases">
        <title>Genome sequence of soybean root-associated Caulobacter segnis RL271.</title>
        <authorList>
            <person name="Longley R."/>
            <person name="Bonito G."/>
            <person name="Trigodet F."/>
            <person name="Crosson S."/>
            <person name="Fiebig A."/>
        </authorList>
    </citation>
    <scope>NUCLEOTIDE SEQUENCE [LARGE SCALE GENOMIC DNA]</scope>
    <source>
        <strain evidence="8 9">RL271</strain>
    </source>
</reference>
<dbReference type="InterPro" id="IPR037066">
    <property type="entry name" value="Plug_dom_sf"/>
</dbReference>
<evidence type="ECO:0000256" key="3">
    <source>
        <dbReference type="ARBA" id="ARBA00023237"/>
    </source>
</evidence>
<dbReference type="InterPro" id="IPR000531">
    <property type="entry name" value="Beta-barrel_TonB"/>
</dbReference>
<dbReference type="Pfam" id="PF07715">
    <property type="entry name" value="Plug"/>
    <property type="match status" value="1"/>
</dbReference>
<evidence type="ECO:0000256" key="2">
    <source>
        <dbReference type="ARBA" id="ARBA00023136"/>
    </source>
</evidence>
<gene>
    <name evidence="8" type="ORF">MZV50_08505</name>
</gene>
<evidence type="ECO:0000313" key="8">
    <source>
        <dbReference type="EMBL" id="USQ97561.1"/>
    </source>
</evidence>
<proteinExistence type="inferred from homology"/>
<dbReference type="Gene3D" id="2.170.130.10">
    <property type="entry name" value="TonB-dependent receptor, plug domain"/>
    <property type="match status" value="1"/>
</dbReference>
<dbReference type="PANTHER" id="PTHR40980:SF3">
    <property type="entry name" value="TONB-DEPENDENT RECEPTOR-LIKE BETA-BARREL DOMAIN-CONTAINING PROTEIN"/>
    <property type="match status" value="1"/>
</dbReference>
<dbReference type="PANTHER" id="PTHR40980">
    <property type="entry name" value="PLUG DOMAIN-CONTAINING PROTEIN"/>
    <property type="match status" value="1"/>
</dbReference>
<keyword evidence="4" id="KW-0798">TonB box</keyword>
<evidence type="ECO:0000259" key="6">
    <source>
        <dbReference type="Pfam" id="PF00593"/>
    </source>
</evidence>
<organism evidence="8 9">
    <name type="scientific">Caulobacter segnis</name>
    <dbReference type="NCBI Taxonomy" id="88688"/>
    <lineage>
        <taxon>Bacteria</taxon>
        <taxon>Pseudomonadati</taxon>
        <taxon>Pseudomonadota</taxon>
        <taxon>Alphaproteobacteria</taxon>
        <taxon>Caulobacterales</taxon>
        <taxon>Caulobacteraceae</taxon>
        <taxon>Caulobacter</taxon>
    </lineage>
</organism>
<dbReference type="SUPFAM" id="SSF56935">
    <property type="entry name" value="Porins"/>
    <property type="match status" value="1"/>
</dbReference>
<keyword evidence="5" id="KW-0732">Signal</keyword>
<feature type="domain" description="TonB-dependent receptor plug" evidence="7">
    <location>
        <begin position="65"/>
        <end position="163"/>
    </location>
</feature>
<feature type="domain" description="TonB-dependent receptor-like beta-barrel" evidence="6">
    <location>
        <begin position="519"/>
        <end position="1024"/>
    </location>
</feature>
<evidence type="ECO:0000256" key="1">
    <source>
        <dbReference type="ARBA" id="ARBA00004442"/>
    </source>
</evidence>
<keyword evidence="3" id="KW-0998">Cell outer membrane</keyword>
<dbReference type="Pfam" id="PF00593">
    <property type="entry name" value="TonB_dep_Rec_b-barrel"/>
    <property type="match status" value="1"/>
</dbReference>